<dbReference type="Proteomes" id="UP001355056">
    <property type="component" value="Unassembled WGS sequence"/>
</dbReference>
<reference evidence="1 2" key="1">
    <citation type="journal article" date="2016" name="Int. J. Syst. Evol. Microbiol.">
        <title>Lysobacter erysipheiresistens sp. nov., an antagonist of powdery mildew, isolated from tobacco-cultivated soil.</title>
        <authorList>
            <person name="Xie B."/>
            <person name="Li T."/>
            <person name="Lin X."/>
            <person name="Wang C.J."/>
            <person name="Chen Y.J."/>
            <person name="Liu W.J."/>
            <person name="Zhao Z.W."/>
        </authorList>
    </citation>
    <scope>NUCLEOTIDE SEQUENCE [LARGE SCALE GENOMIC DNA]</scope>
    <source>
        <strain evidence="1 2">RS-LYSO-3</strain>
    </source>
</reference>
<sequence>MNDFSADELRAELERCDATMAIAMRRAGQGSDPVFERRLDAHARSLRAMLDADGAAVTMDTIDAAKRVMSAADPAAPLLMLAMARENLAAVIRRSQRMRNAA</sequence>
<name>A0ABU7YXZ7_9GAMM</name>
<evidence type="ECO:0000313" key="2">
    <source>
        <dbReference type="Proteomes" id="UP001355056"/>
    </source>
</evidence>
<comment type="caution">
    <text evidence="1">The sequence shown here is derived from an EMBL/GenBank/DDBJ whole genome shotgun (WGS) entry which is preliminary data.</text>
</comment>
<organism evidence="1 2">
    <name type="scientific">Novilysobacter erysipheiresistens</name>
    <dbReference type="NCBI Taxonomy" id="1749332"/>
    <lineage>
        <taxon>Bacteria</taxon>
        <taxon>Pseudomonadati</taxon>
        <taxon>Pseudomonadota</taxon>
        <taxon>Gammaproteobacteria</taxon>
        <taxon>Lysobacterales</taxon>
        <taxon>Lysobacteraceae</taxon>
        <taxon>Novilysobacter</taxon>
    </lineage>
</organism>
<dbReference type="RefSeq" id="WP_332616164.1">
    <property type="nucleotide sequence ID" value="NZ_JAXGFP010000003.1"/>
</dbReference>
<proteinExistence type="predicted"/>
<dbReference type="EMBL" id="JAXGFP010000003">
    <property type="protein sequence ID" value="MEG3183825.1"/>
    <property type="molecule type" value="Genomic_DNA"/>
</dbReference>
<keyword evidence="2" id="KW-1185">Reference proteome</keyword>
<gene>
    <name evidence="1" type="ORF">SNE34_07365</name>
</gene>
<protein>
    <submittedName>
        <fullName evidence="1">Uncharacterized protein</fullName>
    </submittedName>
</protein>
<evidence type="ECO:0000313" key="1">
    <source>
        <dbReference type="EMBL" id="MEG3183825.1"/>
    </source>
</evidence>
<accession>A0ABU7YXZ7</accession>